<dbReference type="GO" id="GO:0016491">
    <property type="term" value="F:oxidoreductase activity"/>
    <property type="evidence" value="ECO:0007669"/>
    <property type="project" value="UniProtKB-KW"/>
</dbReference>
<comment type="cofactor">
    <cofactor evidence="1">
        <name>Fe(2+)</name>
        <dbReference type="ChEBI" id="CHEBI:29033"/>
    </cofactor>
</comment>
<dbReference type="GO" id="GO:0000379">
    <property type="term" value="P:tRNA-type intron splice site recognition and cleavage"/>
    <property type="evidence" value="ECO:0007669"/>
    <property type="project" value="TreeGrafter"/>
</dbReference>
<dbReference type="GO" id="GO:0046872">
    <property type="term" value="F:metal ion binding"/>
    <property type="evidence" value="ECO:0007669"/>
    <property type="project" value="UniProtKB-KW"/>
</dbReference>
<dbReference type="FunFam" id="3.40.1350.10:FF:000007">
    <property type="entry name" value="tRNA-splicing endonuclease subunit Sen2"/>
    <property type="match status" value="1"/>
</dbReference>
<comment type="similarity">
    <text evidence="3">Belongs to the gamma-BBH/TMLD family.</text>
</comment>
<dbReference type="CDD" id="cd00250">
    <property type="entry name" value="CAS_like"/>
    <property type="match status" value="1"/>
</dbReference>
<dbReference type="GO" id="GO:0005737">
    <property type="term" value="C:cytoplasm"/>
    <property type="evidence" value="ECO:0007669"/>
    <property type="project" value="TreeGrafter"/>
</dbReference>
<evidence type="ECO:0000313" key="13">
    <source>
        <dbReference type="Proteomes" id="UP000717696"/>
    </source>
</evidence>
<dbReference type="InterPro" id="IPR006676">
    <property type="entry name" value="tRNA_splic"/>
</dbReference>
<keyword evidence="13" id="KW-1185">Reference proteome</keyword>
<feature type="region of interest" description="Disordered" evidence="9">
    <location>
        <begin position="232"/>
        <end position="253"/>
    </location>
</feature>
<dbReference type="GO" id="GO:0000213">
    <property type="term" value="F:tRNA-intron lyase activity"/>
    <property type="evidence" value="ECO:0007669"/>
    <property type="project" value="UniProtKB-EC"/>
</dbReference>
<name>A0A9P9JCF2_9HYPO</name>
<feature type="domain" description="TauD/TfdA-like" evidence="11">
    <location>
        <begin position="759"/>
        <end position="1002"/>
    </location>
</feature>
<dbReference type="Gene3D" id="3.40.1350.10">
    <property type="match status" value="1"/>
</dbReference>
<evidence type="ECO:0000256" key="8">
    <source>
        <dbReference type="ARBA" id="ARBA00034031"/>
    </source>
</evidence>
<comment type="caution">
    <text evidence="12">The sequence shown here is derived from an EMBL/GenBank/DDBJ whole genome shotgun (WGS) entry which is preliminary data.</text>
</comment>
<evidence type="ECO:0000313" key="12">
    <source>
        <dbReference type="EMBL" id="KAH7152023.1"/>
    </source>
</evidence>
<dbReference type="EC" id="4.6.1.16" evidence="4"/>
<feature type="region of interest" description="Disordered" evidence="9">
    <location>
        <begin position="175"/>
        <end position="198"/>
    </location>
</feature>
<feature type="domain" description="tRNA intron endonuclease catalytic" evidence="10">
    <location>
        <begin position="423"/>
        <end position="512"/>
    </location>
</feature>
<dbReference type="AlphaFoldDB" id="A0A9P9JCF2"/>
<dbReference type="InterPro" id="IPR038492">
    <property type="entry name" value="GBBH-like_N_sf"/>
</dbReference>
<dbReference type="OrthoDB" id="406634at2759"/>
<dbReference type="Pfam" id="PF02668">
    <property type="entry name" value="TauD"/>
    <property type="match status" value="1"/>
</dbReference>
<evidence type="ECO:0000256" key="7">
    <source>
        <dbReference type="ARBA" id="ARBA00023004"/>
    </source>
</evidence>
<dbReference type="Gene3D" id="3.30.2020.30">
    <property type="match status" value="1"/>
</dbReference>
<dbReference type="Gene3D" id="3.60.130.10">
    <property type="entry name" value="Clavaminate synthase-like"/>
    <property type="match status" value="1"/>
</dbReference>
<gene>
    <name evidence="12" type="ORF">B0J13DRAFT_437928</name>
</gene>
<dbReference type="Pfam" id="PF01974">
    <property type="entry name" value="tRNA_int_endo"/>
    <property type="match status" value="1"/>
</dbReference>
<dbReference type="Proteomes" id="UP000717696">
    <property type="component" value="Unassembled WGS sequence"/>
</dbReference>
<dbReference type="InterPro" id="IPR042098">
    <property type="entry name" value="TauD-like_sf"/>
</dbReference>
<dbReference type="SUPFAM" id="SSF51197">
    <property type="entry name" value="Clavaminate synthase-like"/>
    <property type="match status" value="1"/>
</dbReference>
<feature type="region of interest" description="Disordered" evidence="9">
    <location>
        <begin position="306"/>
        <end position="345"/>
    </location>
</feature>
<dbReference type="EMBL" id="JAGMUU010000005">
    <property type="protein sequence ID" value="KAH7152023.1"/>
    <property type="molecule type" value="Genomic_DNA"/>
</dbReference>
<evidence type="ECO:0000256" key="3">
    <source>
        <dbReference type="ARBA" id="ARBA00008654"/>
    </source>
</evidence>
<comment type="catalytic activity">
    <reaction evidence="8">
        <text>pretRNA = a 3'-half-tRNA molecule with a 5'-OH end + a 5'-half-tRNA molecule with a 2',3'-cyclic phosphate end + an intron with a 2',3'-cyclic phosphate and a 5'-hydroxyl terminus.</text>
        <dbReference type="EC" id="4.6.1.16"/>
    </reaction>
</comment>
<reference evidence="12" key="1">
    <citation type="journal article" date="2021" name="Nat. Commun.">
        <title>Genetic determinants of endophytism in the Arabidopsis root mycobiome.</title>
        <authorList>
            <person name="Mesny F."/>
            <person name="Miyauchi S."/>
            <person name="Thiergart T."/>
            <person name="Pickel B."/>
            <person name="Atanasova L."/>
            <person name="Karlsson M."/>
            <person name="Huettel B."/>
            <person name="Barry K.W."/>
            <person name="Haridas S."/>
            <person name="Chen C."/>
            <person name="Bauer D."/>
            <person name="Andreopoulos W."/>
            <person name="Pangilinan J."/>
            <person name="LaButti K."/>
            <person name="Riley R."/>
            <person name="Lipzen A."/>
            <person name="Clum A."/>
            <person name="Drula E."/>
            <person name="Henrissat B."/>
            <person name="Kohler A."/>
            <person name="Grigoriev I.V."/>
            <person name="Martin F.M."/>
            <person name="Hacquard S."/>
        </authorList>
    </citation>
    <scope>NUCLEOTIDE SEQUENCE</scope>
    <source>
        <strain evidence="12">MPI-CAGE-AT-0021</strain>
    </source>
</reference>
<proteinExistence type="inferred from homology"/>
<dbReference type="PANTHER" id="PTHR21227:SF0">
    <property type="entry name" value="TRNA-SPLICING ENDONUCLEASE SUBUNIT SEN2"/>
    <property type="match status" value="1"/>
</dbReference>
<dbReference type="GO" id="GO:0000214">
    <property type="term" value="C:tRNA-intron endonuclease complex"/>
    <property type="evidence" value="ECO:0007669"/>
    <property type="project" value="TreeGrafter"/>
</dbReference>
<dbReference type="InterPro" id="IPR003819">
    <property type="entry name" value="TauD/TfdA-like"/>
</dbReference>
<dbReference type="PANTHER" id="PTHR21227">
    <property type="entry name" value="TRNA-SPLICING ENDONUCLEASE SUBUNIT SEN2"/>
    <property type="match status" value="1"/>
</dbReference>
<feature type="compositionally biased region" description="Polar residues" evidence="9">
    <location>
        <begin position="187"/>
        <end position="198"/>
    </location>
</feature>
<evidence type="ECO:0000256" key="6">
    <source>
        <dbReference type="ARBA" id="ARBA00023002"/>
    </source>
</evidence>
<keyword evidence="7" id="KW-0408">Iron</keyword>
<organism evidence="12 13">
    <name type="scientific">Dactylonectria estremocensis</name>
    <dbReference type="NCBI Taxonomy" id="1079267"/>
    <lineage>
        <taxon>Eukaryota</taxon>
        <taxon>Fungi</taxon>
        <taxon>Dikarya</taxon>
        <taxon>Ascomycota</taxon>
        <taxon>Pezizomycotina</taxon>
        <taxon>Sordariomycetes</taxon>
        <taxon>Hypocreomycetidae</taxon>
        <taxon>Hypocreales</taxon>
        <taxon>Nectriaceae</taxon>
        <taxon>Dactylonectria</taxon>
    </lineage>
</organism>
<keyword evidence="6" id="KW-0560">Oxidoreductase</keyword>
<comment type="similarity">
    <text evidence="2">Belongs to the tRNA-intron endonuclease family.</text>
</comment>
<evidence type="ECO:0000256" key="9">
    <source>
        <dbReference type="SAM" id="MobiDB-lite"/>
    </source>
</evidence>
<keyword evidence="5" id="KW-0479">Metal-binding</keyword>
<evidence type="ECO:0000259" key="10">
    <source>
        <dbReference type="Pfam" id="PF01974"/>
    </source>
</evidence>
<dbReference type="InterPro" id="IPR006677">
    <property type="entry name" value="tRNA_intron_Endonuc_cat-like"/>
</dbReference>
<dbReference type="GO" id="GO:0003676">
    <property type="term" value="F:nucleic acid binding"/>
    <property type="evidence" value="ECO:0007669"/>
    <property type="project" value="InterPro"/>
</dbReference>
<evidence type="ECO:0000256" key="5">
    <source>
        <dbReference type="ARBA" id="ARBA00022723"/>
    </source>
</evidence>
<dbReference type="CDD" id="cd22363">
    <property type="entry name" value="tRNA-intron_lyase_C"/>
    <property type="match status" value="1"/>
</dbReference>
<dbReference type="InterPro" id="IPR011856">
    <property type="entry name" value="tRNA_endonuc-like_dom_sf"/>
</dbReference>
<evidence type="ECO:0000256" key="2">
    <source>
        <dbReference type="ARBA" id="ARBA00008078"/>
    </source>
</evidence>
<dbReference type="SUPFAM" id="SSF53032">
    <property type="entry name" value="tRNA-intron endonuclease catalytic domain-like"/>
    <property type="match status" value="1"/>
</dbReference>
<sequence length="1076" mass="121099">MAEIQPYTLEPGAKSPAPDAARPQQRGPPLHQIYALPAPIRTFPLPAFYPNNPISIFHVAYAWLSQLWSPPPAEPSAVHEGVWSAKTSSVHILDENSTRAFWEQGFYGKGNLSRSEPNWLKREKVRRGLQEAHVSEILTVERREERHRAKLERARLEQEAIQKTRLEEAREALAAKVKTQAKPRTPTPTKVSAHQSITDAPVSPEKLLALPNSAAEVQFATLPKDVTTNGVSVSGAKSAKDIPASTRPPLPRLSTSVNNAIPGVASANGVVHAESAISSSGSSGWPKPLKRQKSVRFSPMVESTPNFKWLDPSTPHRFSPANGESLATLNEEDPHPLQKSPLQNSPLVETEPDLLLNKEHLQLMPEEAFFLNFGLGVLTVTDPTFEKPKPLSTMELFTLFRQYSYFPPRVEPGDPALQPDDNFLVHYSVYHHFRSLGWVPRGGIKFGVDWLLYTRGPVFDHAEFGLIVIPSYSDPLWKERGKETRQKSWQWLHATVRVLSHVTKSLVLVYVDIPPPSKFDEALEKGFADVFELYKVREVMIKRWSTPSRALAWLSGISSRRSLHTSQKVFFQASAQRRAEERTYPFESPNKGELPSLRTLEGISAKRTNPPAAFEPRTVLEGSINGGKRIVVSSSDRFVQVEDKEQGGWVRFDAVVLRDSCACVKCTDPASGQKNFASTDVPADIEISEVRLTEGGLGVTFRNDIRRLAEGGHEMVVPWQTIEKALGHQPLEKMPYPRQDAVYPKTGRTFWDNDTIKQRVRKIDYAEFMQGGEAFWQTLLDLSSLGLVFLKNVPHDEDAISDITARIANIKSTFYGRTFDVRAKPDAENVAYTSGYLGLHQDLLYLERPPAIQILHCLENSCAGGESLFSDGLRAGKLMWLQRPRAAVENLARVRVPYHYEKHGYWYKQKRAMFDVTEEDDILASVYWSPPFQDRFQLPTVDARAWLEPAQLFDRLINDEAAMYQVKMSPGECVLFDNMRVMHGRRAFDAGGGGSRWLRGAYIEREDFVSRVLHIPDDLAEAYRGNEAWNRAVEDQRLTESPWFADTKVKLNAVVDGLRAKGAAELGEEHYQQLNA</sequence>
<evidence type="ECO:0000256" key="1">
    <source>
        <dbReference type="ARBA" id="ARBA00001954"/>
    </source>
</evidence>
<evidence type="ECO:0000259" key="11">
    <source>
        <dbReference type="Pfam" id="PF02668"/>
    </source>
</evidence>
<dbReference type="InterPro" id="IPR036167">
    <property type="entry name" value="tRNA_intron_Endo_cat-like_sf"/>
</dbReference>
<evidence type="ECO:0000256" key="4">
    <source>
        <dbReference type="ARBA" id="ARBA00012573"/>
    </source>
</evidence>
<feature type="region of interest" description="Disordered" evidence="9">
    <location>
        <begin position="1"/>
        <end position="27"/>
    </location>
</feature>
<accession>A0A9P9JCF2</accession>
<protein>
    <recommendedName>
        <fullName evidence="4">tRNA-intron lyase</fullName>
        <ecNumber evidence="4">4.6.1.16</ecNumber>
    </recommendedName>
</protein>